<evidence type="ECO:0000313" key="2">
    <source>
        <dbReference type="EMBL" id="KXJ89455.1"/>
    </source>
</evidence>
<proteinExistence type="predicted"/>
<dbReference type="Proteomes" id="UP000070501">
    <property type="component" value="Unassembled WGS sequence"/>
</dbReference>
<dbReference type="InParanoid" id="A0A136IWZ7"/>
<feature type="chain" id="PRO_5007293256" evidence="1">
    <location>
        <begin position="19"/>
        <end position="65"/>
    </location>
</feature>
<gene>
    <name evidence="2" type="ORF">Micbo1qcDRAFT_206396</name>
</gene>
<feature type="signal peptide" evidence="1">
    <location>
        <begin position="1"/>
        <end position="18"/>
    </location>
</feature>
<reference evidence="3" key="1">
    <citation type="submission" date="2016-02" db="EMBL/GenBank/DDBJ databases">
        <title>Draft genome sequence of Microdochium bolleyi, a fungal endophyte of beachgrass.</title>
        <authorList>
            <consortium name="DOE Joint Genome Institute"/>
            <person name="David A.S."/>
            <person name="May G."/>
            <person name="Haridas S."/>
            <person name="Lim J."/>
            <person name="Wang M."/>
            <person name="Labutti K."/>
            <person name="Lipzen A."/>
            <person name="Barry K."/>
            <person name="Grigoriev I.V."/>
        </authorList>
    </citation>
    <scope>NUCLEOTIDE SEQUENCE [LARGE SCALE GENOMIC DNA]</scope>
    <source>
        <strain evidence="3">J235TASD1</strain>
    </source>
</reference>
<evidence type="ECO:0000313" key="3">
    <source>
        <dbReference type="Proteomes" id="UP000070501"/>
    </source>
</evidence>
<dbReference type="EMBL" id="KQ964255">
    <property type="protein sequence ID" value="KXJ89455.1"/>
    <property type="molecule type" value="Genomic_DNA"/>
</dbReference>
<keyword evidence="3" id="KW-1185">Reference proteome</keyword>
<organism evidence="2 3">
    <name type="scientific">Microdochium bolleyi</name>
    <dbReference type="NCBI Taxonomy" id="196109"/>
    <lineage>
        <taxon>Eukaryota</taxon>
        <taxon>Fungi</taxon>
        <taxon>Dikarya</taxon>
        <taxon>Ascomycota</taxon>
        <taxon>Pezizomycotina</taxon>
        <taxon>Sordariomycetes</taxon>
        <taxon>Xylariomycetidae</taxon>
        <taxon>Xylariales</taxon>
        <taxon>Microdochiaceae</taxon>
        <taxon>Microdochium</taxon>
    </lineage>
</organism>
<evidence type="ECO:0000256" key="1">
    <source>
        <dbReference type="SAM" id="SignalP"/>
    </source>
</evidence>
<dbReference type="AlphaFoldDB" id="A0A136IWZ7"/>
<accession>A0A136IWZ7</accession>
<protein>
    <submittedName>
        <fullName evidence="2">Uncharacterized protein</fullName>
    </submittedName>
</protein>
<keyword evidence="1" id="KW-0732">Signal</keyword>
<dbReference type="OrthoDB" id="4835952at2759"/>
<name>A0A136IWZ7_9PEZI</name>
<sequence>MQFSIATLFAVMAAVAVAQPVAPPSNILNRRQAVSAEVASMTDADGNVIAYDTAGVKFPMKDAGN</sequence>